<dbReference type="GO" id="GO:0006099">
    <property type="term" value="P:tricarboxylic acid cycle"/>
    <property type="evidence" value="ECO:0007669"/>
    <property type="project" value="UniProtKB-KW"/>
</dbReference>
<dbReference type="FunFam" id="3.90.110.10:FF:000002">
    <property type="entry name" value="Malate dehydrogenase"/>
    <property type="match status" value="1"/>
</dbReference>
<feature type="binding site" evidence="9">
    <location>
        <position position="166"/>
    </location>
    <ligand>
        <name>substrate</name>
    </ligand>
</feature>
<dbReference type="NCBIfam" id="NF003916">
    <property type="entry name" value="PRK05442.1"/>
    <property type="match status" value="1"/>
</dbReference>
<evidence type="ECO:0000256" key="8">
    <source>
        <dbReference type="PIRSR" id="PIRSR000102-1"/>
    </source>
</evidence>
<dbReference type="InterPro" id="IPR022383">
    <property type="entry name" value="Lactate/malate_DH_C"/>
</dbReference>
<evidence type="ECO:0000256" key="3">
    <source>
        <dbReference type="ARBA" id="ARBA00012995"/>
    </source>
</evidence>
<evidence type="ECO:0000256" key="4">
    <source>
        <dbReference type="ARBA" id="ARBA00022532"/>
    </source>
</evidence>
<feature type="binding site" evidence="10">
    <location>
        <begin position="134"/>
        <end position="136"/>
    </location>
    <ligand>
        <name>NAD(+)</name>
        <dbReference type="ChEBI" id="CHEBI:57540"/>
    </ligand>
</feature>
<evidence type="ECO:0000256" key="1">
    <source>
        <dbReference type="ARBA" id="ARBA00003966"/>
    </source>
</evidence>
<protein>
    <recommendedName>
        <fullName evidence="3 11">Malate dehydrogenase</fullName>
        <ecNumber evidence="3 11">1.1.1.37</ecNumber>
    </recommendedName>
</protein>
<organism evidence="15 16">
    <name type="scientific">SAR86 cluster bacterium</name>
    <dbReference type="NCBI Taxonomy" id="2030880"/>
    <lineage>
        <taxon>Bacteria</taxon>
        <taxon>Pseudomonadati</taxon>
        <taxon>Pseudomonadota</taxon>
        <taxon>Gammaproteobacteria</taxon>
        <taxon>SAR86 cluster</taxon>
    </lineage>
</organism>
<dbReference type="Gene3D" id="3.40.50.720">
    <property type="entry name" value="NAD(P)-binding Rossmann-like Domain"/>
    <property type="match status" value="1"/>
</dbReference>
<feature type="binding site" evidence="9">
    <location>
        <position position="91"/>
    </location>
    <ligand>
        <name>substrate</name>
    </ligand>
</feature>
<evidence type="ECO:0000259" key="13">
    <source>
        <dbReference type="Pfam" id="PF00056"/>
    </source>
</evidence>
<dbReference type="InterPro" id="IPR001236">
    <property type="entry name" value="Lactate/malate_DH_N"/>
</dbReference>
<evidence type="ECO:0000256" key="9">
    <source>
        <dbReference type="PIRSR" id="PIRSR000102-2"/>
    </source>
</evidence>
<evidence type="ECO:0000313" key="15">
    <source>
        <dbReference type="EMBL" id="RZO27248.1"/>
    </source>
</evidence>
<feature type="binding site" evidence="10">
    <location>
        <position position="110"/>
    </location>
    <ligand>
        <name>NAD(+)</name>
        <dbReference type="ChEBI" id="CHEBI:57540"/>
    </ligand>
</feature>
<dbReference type="PROSITE" id="PS00068">
    <property type="entry name" value="MDH"/>
    <property type="match status" value="1"/>
</dbReference>
<keyword evidence="5 12" id="KW-0560">Oxidoreductase</keyword>
<dbReference type="Pfam" id="PF00056">
    <property type="entry name" value="Ldh_1_N"/>
    <property type="match status" value="1"/>
</dbReference>
<comment type="similarity">
    <text evidence="2">Belongs to the LDH/MDH superfamily. MDH type 2 family.</text>
</comment>
<feature type="active site" description="Proton acceptor" evidence="8">
    <location>
        <position position="191"/>
    </location>
</feature>
<evidence type="ECO:0000256" key="7">
    <source>
        <dbReference type="ARBA" id="ARBA00048313"/>
    </source>
</evidence>
<keyword evidence="6 10" id="KW-0520">NAD</keyword>
<dbReference type="EMBL" id="SHBE01000001">
    <property type="protein sequence ID" value="RZO27248.1"/>
    <property type="molecule type" value="Genomic_DNA"/>
</dbReference>
<dbReference type="AlphaFoldDB" id="A0A520N190"/>
<keyword evidence="4 11" id="KW-0816">Tricarboxylic acid cycle</keyword>
<dbReference type="Pfam" id="PF02866">
    <property type="entry name" value="Ldh_1_C"/>
    <property type="match status" value="1"/>
</dbReference>
<name>A0A520N190_9GAMM</name>
<evidence type="ECO:0000256" key="5">
    <source>
        <dbReference type="ARBA" id="ARBA00023002"/>
    </source>
</evidence>
<evidence type="ECO:0000256" key="10">
    <source>
        <dbReference type="PIRSR" id="PIRSR000102-3"/>
    </source>
</evidence>
<gene>
    <name evidence="15" type="ORF">EVA92_00445</name>
</gene>
<evidence type="ECO:0000256" key="12">
    <source>
        <dbReference type="RuleBase" id="RU003369"/>
    </source>
</evidence>
<comment type="function">
    <text evidence="1">Catalyzes the reversible oxidation of malate to oxaloacetate.</text>
</comment>
<dbReference type="Proteomes" id="UP000315825">
    <property type="component" value="Unassembled WGS sequence"/>
</dbReference>
<dbReference type="NCBIfam" id="TIGR01759">
    <property type="entry name" value="MalateDH-SF1"/>
    <property type="match status" value="1"/>
</dbReference>
<dbReference type="SUPFAM" id="SSF56327">
    <property type="entry name" value="LDH C-terminal domain-like"/>
    <property type="match status" value="1"/>
</dbReference>
<evidence type="ECO:0000259" key="14">
    <source>
        <dbReference type="Pfam" id="PF02866"/>
    </source>
</evidence>
<dbReference type="FunFam" id="3.40.50.720:FF:000010">
    <property type="entry name" value="Malate dehydrogenase"/>
    <property type="match status" value="1"/>
</dbReference>
<dbReference type="GO" id="GO:0030060">
    <property type="term" value="F:L-malate dehydrogenase (NAD+) activity"/>
    <property type="evidence" value="ECO:0007669"/>
    <property type="project" value="UniProtKB-EC"/>
</dbReference>
<comment type="catalytic activity">
    <reaction evidence="7 11">
        <text>(S)-malate + NAD(+) = oxaloacetate + NADH + H(+)</text>
        <dbReference type="Rhea" id="RHEA:21432"/>
        <dbReference type="ChEBI" id="CHEBI:15378"/>
        <dbReference type="ChEBI" id="CHEBI:15589"/>
        <dbReference type="ChEBI" id="CHEBI:16452"/>
        <dbReference type="ChEBI" id="CHEBI:57540"/>
        <dbReference type="ChEBI" id="CHEBI:57945"/>
        <dbReference type="EC" id="1.1.1.37"/>
    </reaction>
</comment>
<dbReference type="InterPro" id="IPR001252">
    <property type="entry name" value="Malate_DH_AS"/>
</dbReference>
<accession>A0A520N190</accession>
<dbReference type="InterPro" id="IPR036291">
    <property type="entry name" value="NAD(P)-bd_dom_sf"/>
</dbReference>
<reference evidence="15 16" key="1">
    <citation type="submission" date="2019-02" db="EMBL/GenBank/DDBJ databases">
        <title>Prokaryotic population dynamics and viral predation in marine succession experiment using metagenomics: the confinement effect.</title>
        <authorList>
            <person name="Haro-Moreno J.M."/>
            <person name="Rodriguez-Valera F."/>
            <person name="Lopez-Perez M."/>
        </authorList>
    </citation>
    <scope>NUCLEOTIDE SEQUENCE [LARGE SCALE GENOMIC DNA]</scope>
    <source>
        <strain evidence="15">MED-G159</strain>
    </source>
</reference>
<dbReference type="GO" id="GO:0006108">
    <property type="term" value="P:malate metabolic process"/>
    <property type="evidence" value="ECO:0007669"/>
    <property type="project" value="InterPro"/>
</dbReference>
<proteinExistence type="inferred from homology"/>
<evidence type="ECO:0000313" key="16">
    <source>
        <dbReference type="Proteomes" id="UP000315825"/>
    </source>
</evidence>
<feature type="domain" description="Lactate/malate dehydrogenase N-terminal" evidence="13">
    <location>
        <begin position="4"/>
        <end position="153"/>
    </location>
</feature>
<dbReference type="InterPro" id="IPR001557">
    <property type="entry name" value="L-lactate/malate_DH"/>
</dbReference>
<feature type="binding site" evidence="9">
    <location>
        <position position="103"/>
    </location>
    <ligand>
        <name>substrate</name>
    </ligand>
</feature>
<sequence length="331" mass="36058">MYSMKIVITGAAGQISYSLIPFLCERGIFSNDERLDLALVEIPPAMNKLEGFVKELEDSAYSTVNSITTFDNINDAVKEADWCLLVGSIPRGIVFKGKEIKERADLLQINGNIFTEQGKAIGSKAKNNCKVLVVGNPANTNALIGQKNSNNPDQLWMAMTMLDALRAKAQVAKKINCHVDEIYRLAIFGNHSPTMFPDLENANFGGENLYSKIGDQSWVENEFLPRIQQRGAEIIQARGASSASSAARAACDTVKNVENSTRSGDIFNAAIISDGSYGVAEGVFSGFPLISEGNGIIHIARDFNLSEFAKSKIKITSNELLEEKELVKGLL</sequence>
<evidence type="ECO:0000256" key="2">
    <source>
        <dbReference type="ARBA" id="ARBA00009613"/>
    </source>
</evidence>
<dbReference type="InterPro" id="IPR010945">
    <property type="entry name" value="Malate_DH_type2"/>
</dbReference>
<dbReference type="SUPFAM" id="SSF51735">
    <property type="entry name" value="NAD(P)-binding Rossmann-fold domains"/>
    <property type="match status" value="1"/>
</dbReference>
<dbReference type="EC" id="1.1.1.37" evidence="3 11"/>
<feature type="domain" description="Lactate/malate dehydrogenase C-terminal" evidence="14">
    <location>
        <begin position="160"/>
        <end position="327"/>
    </location>
</feature>
<dbReference type="PANTHER" id="PTHR23382">
    <property type="entry name" value="MALATE DEHYDROGENASE"/>
    <property type="match status" value="1"/>
</dbReference>
<comment type="caution">
    <text evidence="15">The sequence shown here is derived from an EMBL/GenBank/DDBJ whole genome shotgun (WGS) entry which is preliminary data.</text>
</comment>
<evidence type="ECO:0000256" key="6">
    <source>
        <dbReference type="ARBA" id="ARBA00023027"/>
    </source>
</evidence>
<dbReference type="InterPro" id="IPR015955">
    <property type="entry name" value="Lactate_DH/Glyco_Ohase_4_C"/>
</dbReference>
<evidence type="ECO:0000256" key="11">
    <source>
        <dbReference type="RuleBase" id="RU000422"/>
    </source>
</evidence>
<dbReference type="Gene3D" id="3.90.110.10">
    <property type="entry name" value="Lactate dehydrogenase/glycoside hydrolase, family 4, C-terminal"/>
    <property type="match status" value="1"/>
</dbReference>
<dbReference type="PIRSF" id="PIRSF000102">
    <property type="entry name" value="Lac_mal_DH"/>
    <property type="match status" value="1"/>
</dbReference>
<feature type="binding site" evidence="9">
    <location>
        <position position="136"/>
    </location>
    <ligand>
        <name>substrate</name>
    </ligand>
</feature>